<evidence type="ECO:0000313" key="2">
    <source>
        <dbReference type="Proteomes" id="UP000286268"/>
    </source>
</evidence>
<organism evidence="1 2">
    <name type="scientific">Clostridium manihotivorum</name>
    <dbReference type="NCBI Taxonomy" id="2320868"/>
    <lineage>
        <taxon>Bacteria</taxon>
        <taxon>Bacillati</taxon>
        <taxon>Bacillota</taxon>
        <taxon>Clostridia</taxon>
        <taxon>Eubacteriales</taxon>
        <taxon>Clostridiaceae</taxon>
        <taxon>Clostridium</taxon>
    </lineage>
</organism>
<dbReference type="SUPFAM" id="SSF48208">
    <property type="entry name" value="Six-hairpin glycosidases"/>
    <property type="match status" value="1"/>
</dbReference>
<gene>
    <name evidence="1" type="ORF">C1I91_21270</name>
</gene>
<dbReference type="KEGG" id="cmah:C1I91_21270"/>
<keyword evidence="1" id="KW-0378">Hydrolase</keyword>
<name>A0A410DYC6_9CLOT</name>
<dbReference type="Gene3D" id="1.50.10.10">
    <property type="match status" value="1"/>
</dbReference>
<dbReference type="AlphaFoldDB" id="A0A410DYC6"/>
<reference evidence="1 2" key="1">
    <citation type="submission" date="2018-01" db="EMBL/GenBank/DDBJ databases">
        <title>Genome Sequencing and Assembly of Anaerobacter polyendosporus strain CT4.</title>
        <authorList>
            <person name="Tachaapaikoon C."/>
            <person name="Sutheeworapong S."/>
            <person name="Jenjaroenpun P."/>
            <person name="Wongsurawat T."/>
            <person name="Nookeaw I."/>
            <person name="Cheawchanlertfa P."/>
            <person name="Kosugi A."/>
            <person name="Cheevadhanarak S."/>
            <person name="Ratanakhanokchai K."/>
        </authorList>
    </citation>
    <scope>NUCLEOTIDE SEQUENCE [LARGE SCALE GENOMIC DNA]</scope>
    <source>
        <strain evidence="1 2">CT4</strain>
    </source>
</reference>
<evidence type="ECO:0000313" key="1">
    <source>
        <dbReference type="EMBL" id="QAA33952.1"/>
    </source>
</evidence>
<sequence length="370" mass="42275">MRKKILGISLTILVIAGILTFKNLRYIVPIHINKQWTVPKISKEEKITFDFINNNLSSQNSGIYTNYLDQPSSKDITKGHAVLSESEGLIMLYAVEKGDKALFDKHHDIVMNKMLLKSNSVGWRLEKGTLAETSATIDDFRIIKALIYGYDRWKEFKYRKDAIKLSDSILKNNMKDDIPADFKDAYGVSTSTTICYLDIDIINILKNIDRRWVKKYNEAKSLINKAYISKELPLYRTTYDNEKKQFVDQKEADTLLSLLTVTYLKSDGEDVSSTVNWIKEKMITDGALYAKYDIATGKNSTDIRSTAVYAVAAMIAKDCKDKELYDLLIKKLIEFQVVDKNNEIYGSFGNADTKEVYSFDNLNALLAMQN</sequence>
<dbReference type="InterPro" id="IPR012341">
    <property type="entry name" value="6hp_glycosidase-like_sf"/>
</dbReference>
<dbReference type="GO" id="GO:0005975">
    <property type="term" value="P:carbohydrate metabolic process"/>
    <property type="evidence" value="ECO:0007669"/>
    <property type="project" value="InterPro"/>
</dbReference>
<dbReference type="EMBL" id="CP025746">
    <property type="protein sequence ID" value="QAA33952.1"/>
    <property type="molecule type" value="Genomic_DNA"/>
</dbReference>
<keyword evidence="2" id="KW-1185">Reference proteome</keyword>
<accession>A0A410DYC6</accession>
<dbReference type="InterPro" id="IPR008928">
    <property type="entry name" value="6-hairpin_glycosidase_sf"/>
</dbReference>
<dbReference type="GO" id="GO:0016787">
    <property type="term" value="F:hydrolase activity"/>
    <property type="evidence" value="ECO:0007669"/>
    <property type="project" value="UniProtKB-KW"/>
</dbReference>
<dbReference type="RefSeq" id="WP_128214672.1">
    <property type="nucleotide sequence ID" value="NZ_CP025746.1"/>
</dbReference>
<protein>
    <submittedName>
        <fullName evidence="1">Glycosyl hydrolase family 8</fullName>
    </submittedName>
</protein>
<dbReference type="OrthoDB" id="1779554at2"/>
<dbReference type="Proteomes" id="UP000286268">
    <property type="component" value="Chromosome"/>
</dbReference>
<proteinExistence type="predicted"/>